<dbReference type="Gene3D" id="1.10.275.10">
    <property type="entry name" value="Fumarase/aspartase (N-terminal domain)"/>
    <property type="match status" value="1"/>
</dbReference>
<dbReference type="EC" id="4.3.1.3" evidence="1"/>
<dbReference type="Gene3D" id="1.20.200.10">
    <property type="entry name" value="Fumarase/aspartase (Central domain)"/>
    <property type="match status" value="1"/>
</dbReference>
<comment type="caution">
    <text evidence="1">The sequence shown here is derived from an EMBL/GenBank/DDBJ whole genome shotgun (WGS) entry which is preliminary data.</text>
</comment>
<dbReference type="CDD" id="cd00332">
    <property type="entry name" value="PAL-HAL"/>
    <property type="match status" value="1"/>
</dbReference>
<dbReference type="InterPro" id="IPR001106">
    <property type="entry name" value="Aromatic_Lyase"/>
</dbReference>
<dbReference type="Proteomes" id="UP001596084">
    <property type="component" value="Unassembled WGS sequence"/>
</dbReference>
<name>A0ABW0Q6G8_9BURK</name>
<dbReference type="Pfam" id="PF00221">
    <property type="entry name" value="Lyase_aromatic"/>
    <property type="match status" value="1"/>
</dbReference>
<dbReference type="PANTHER" id="PTHR10362">
    <property type="entry name" value="HISTIDINE AMMONIA-LYASE"/>
    <property type="match status" value="1"/>
</dbReference>
<reference evidence="2" key="1">
    <citation type="journal article" date="2019" name="Int. J. Syst. Evol. Microbiol.">
        <title>The Global Catalogue of Microorganisms (GCM) 10K type strain sequencing project: providing services to taxonomists for standard genome sequencing and annotation.</title>
        <authorList>
            <consortium name="The Broad Institute Genomics Platform"/>
            <consortium name="The Broad Institute Genome Sequencing Center for Infectious Disease"/>
            <person name="Wu L."/>
            <person name="Ma J."/>
        </authorList>
    </citation>
    <scope>NUCLEOTIDE SEQUENCE [LARGE SCALE GENOMIC DNA]</scope>
    <source>
        <strain evidence="2">CGMCC 4.7277</strain>
    </source>
</reference>
<gene>
    <name evidence="1" type="primary">hutH</name>
    <name evidence="1" type="ORF">ACFPP7_05650</name>
</gene>
<keyword evidence="2" id="KW-1185">Reference proteome</keyword>
<dbReference type="RefSeq" id="WP_068831455.1">
    <property type="nucleotide sequence ID" value="NZ_JBHSMX010000011.1"/>
</dbReference>
<dbReference type="GO" id="GO:0004397">
    <property type="term" value="F:histidine ammonia-lyase activity"/>
    <property type="evidence" value="ECO:0007669"/>
    <property type="project" value="UniProtKB-EC"/>
</dbReference>
<organism evidence="1 2">
    <name type="scientific">Polaromonas jejuensis</name>
    <dbReference type="NCBI Taxonomy" id="457502"/>
    <lineage>
        <taxon>Bacteria</taxon>
        <taxon>Pseudomonadati</taxon>
        <taxon>Pseudomonadota</taxon>
        <taxon>Betaproteobacteria</taxon>
        <taxon>Burkholderiales</taxon>
        <taxon>Comamonadaceae</taxon>
        <taxon>Polaromonas</taxon>
    </lineage>
</organism>
<evidence type="ECO:0000313" key="1">
    <source>
        <dbReference type="EMBL" id="MFC5520396.1"/>
    </source>
</evidence>
<dbReference type="InterPro" id="IPR024083">
    <property type="entry name" value="Fumarase/histidase_N"/>
</dbReference>
<sequence length="501" mass="52553">MTIEVGEKWVGIDDLVRVARTGESVLLAAGARARVVAARDVVMRLSTSGLPIYGLNSALGANTGAVLPEGDLEDYQRRAVRARAVAVGPAYERSSVRAMQFARVAGMARGGSGVSPDVLDACIALLNHQVHPVVPRFGSIGVADLPQLSHLALPLFGEGEAEFGGEVLSGSVALERAGLKPVKLGAKDGLALISANAATTARAALVLHDATAALNAWLAAVALGYEGFRANLSPLHPSAVAARPATGQVEVAKQLRALLKGSALLTPGSARRVQDPVSMRVVAQVHGAAQGMVDLARTQVEVELNSAADSPLVLADEGVMLSNGNFHVPALALALDACAIALAQCASMSVARCQRFMSPALTGLPLQLTRHGPAHSGFATVQKTLTALWAEIRLRANPGSLDYMPVSEGLEDHACMALGVAEKLDELVERVRYLIAIELLVSAQAVDLRELDETLMGEGARRTYRQVRDLVPVLDEDRPLGPDIDRVQRAVAAGLFDPAQT</sequence>
<keyword evidence="1" id="KW-0456">Lyase</keyword>
<proteinExistence type="predicted"/>
<protein>
    <submittedName>
        <fullName evidence="1">Histidine ammonia-lyase</fullName>
        <ecNumber evidence="1">4.3.1.3</ecNumber>
    </submittedName>
</protein>
<dbReference type="SUPFAM" id="SSF48557">
    <property type="entry name" value="L-aspartase-like"/>
    <property type="match status" value="1"/>
</dbReference>
<dbReference type="EMBL" id="JBHSMX010000011">
    <property type="protein sequence ID" value="MFC5520396.1"/>
    <property type="molecule type" value="Genomic_DNA"/>
</dbReference>
<dbReference type="InterPro" id="IPR008948">
    <property type="entry name" value="L-Aspartase-like"/>
</dbReference>
<accession>A0ABW0Q6G8</accession>
<evidence type="ECO:0000313" key="2">
    <source>
        <dbReference type="Proteomes" id="UP001596084"/>
    </source>
</evidence>